<evidence type="ECO:0000256" key="1">
    <source>
        <dbReference type="SAM" id="MobiDB-lite"/>
    </source>
</evidence>
<feature type="region of interest" description="Disordered" evidence="1">
    <location>
        <begin position="1"/>
        <end position="81"/>
    </location>
</feature>
<accession>A0A1B8B4T2</accession>
<organism evidence="2 3">
    <name type="scientific">Fusarium poae</name>
    <dbReference type="NCBI Taxonomy" id="36050"/>
    <lineage>
        <taxon>Eukaryota</taxon>
        <taxon>Fungi</taxon>
        <taxon>Dikarya</taxon>
        <taxon>Ascomycota</taxon>
        <taxon>Pezizomycotina</taxon>
        <taxon>Sordariomycetes</taxon>
        <taxon>Hypocreomycetidae</taxon>
        <taxon>Hypocreales</taxon>
        <taxon>Nectriaceae</taxon>
        <taxon>Fusarium</taxon>
    </lineage>
</organism>
<evidence type="ECO:0000313" key="3">
    <source>
        <dbReference type="Proteomes" id="UP000091967"/>
    </source>
</evidence>
<feature type="compositionally biased region" description="Basic and acidic residues" evidence="1">
    <location>
        <begin position="45"/>
        <end position="64"/>
    </location>
</feature>
<gene>
    <name evidence="2" type="ORF">FPOA_01663</name>
</gene>
<proteinExistence type="predicted"/>
<name>A0A1B8B4T2_FUSPO</name>
<sequence>MAQHLHRSHYIKGKGVRLLPSSKVVKRKKKEDKDEGGGRGSYRRPMNDFDKSTEVISNGRREQINEDGMEPQGSTLIGNPH</sequence>
<comment type="caution">
    <text evidence="2">The sequence shown here is derived from an EMBL/GenBank/DDBJ whole genome shotgun (WGS) entry which is preliminary data.</text>
</comment>
<feature type="compositionally biased region" description="Polar residues" evidence="1">
    <location>
        <begin position="72"/>
        <end position="81"/>
    </location>
</feature>
<dbReference type="AlphaFoldDB" id="A0A1B8B4T2"/>
<evidence type="ECO:0000313" key="2">
    <source>
        <dbReference type="EMBL" id="OBS27721.1"/>
    </source>
</evidence>
<keyword evidence="3" id="KW-1185">Reference proteome</keyword>
<dbReference type="Proteomes" id="UP000091967">
    <property type="component" value="Unassembled WGS sequence"/>
</dbReference>
<dbReference type="EMBL" id="LYXU01000001">
    <property type="protein sequence ID" value="OBS27721.1"/>
    <property type="molecule type" value="Genomic_DNA"/>
</dbReference>
<reference evidence="2 3" key="1">
    <citation type="submission" date="2016-06" db="EMBL/GenBank/DDBJ databases">
        <title>Living apart together: crosstalk between the core and supernumerary genomes in a fungal plant pathogen.</title>
        <authorList>
            <person name="Vanheule A."/>
            <person name="Audenaert K."/>
            <person name="Warris S."/>
            <person name="Van De Geest H."/>
            <person name="Schijlen E."/>
            <person name="Hofte M."/>
            <person name="De Saeger S."/>
            <person name="Haesaert G."/>
            <person name="Waalwijk C."/>
            <person name="Van Der Lee T."/>
        </authorList>
    </citation>
    <scope>NUCLEOTIDE SEQUENCE [LARGE SCALE GENOMIC DNA]</scope>
    <source>
        <strain evidence="2 3">2516</strain>
    </source>
</reference>
<feature type="compositionally biased region" description="Basic residues" evidence="1">
    <location>
        <begin position="1"/>
        <end position="15"/>
    </location>
</feature>
<protein>
    <submittedName>
        <fullName evidence="2">Uncharacterized protein</fullName>
    </submittedName>
</protein>